<protein>
    <submittedName>
        <fullName evidence="2">Uncharacterized protein</fullName>
    </submittedName>
</protein>
<name>A0A915KKQ3_ROMCU</name>
<organism evidence="1 2">
    <name type="scientific">Romanomermis culicivorax</name>
    <name type="common">Nematode worm</name>
    <dbReference type="NCBI Taxonomy" id="13658"/>
    <lineage>
        <taxon>Eukaryota</taxon>
        <taxon>Metazoa</taxon>
        <taxon>Ecdysozoa</taxon>
        <taxon>Nematoda</taxon>
        <taxon>Enoplea</taxon>
        <taxon>Dorylaimia</taxon>
        <taxon>Mermithida</taxon>
        <taxon>Mermithoidea</taxon>
        <taxon>Mermithidae</taxon>
        <taxon>Romanomermis</taxon>
    </lineage>
</organism>
<evidence type="ECO:0000313" key="2">
    <source>
        <dbReference type="WBParaSite" id="nRc.2.0.1.t39416-RA"/>
    </source>
</evidence>
<proteinExistence type="predicted"/>
<accession>A0A915KKQ3</accession>
<reference evidence="2" key="1">
    <citation type="submission" date="2022-11" db="UniProtKB">
        <authorList>
            <consortium name="WormBaseParasite"/>
        </authorList>
    </citation>
    <scope>IDENTIFICATION</scope>
</reference>
<keyword evidence="1" id="KW-1185">Reference proteome</keyword>
<sequence length="180" mass="19915">MTTCSIVTRHYQRTRPTDQSTWVKNFGTVHHLDYDILKSSGSAYTMMKAEALTGPPAALDLFSLLSSRVDRRLLLTLECSDDDIELTADEAFSNSAANRLVAADIWSFFPALETFLRRRGLCGVEATAATRAAPRPLPSSDNFKPCLEVGCSLYTEPSQPMLTIGKFIRFIKVTTAEMAI</sequence>
<dbReference type="WBParaSite" id="nRc.2.0.1.t39416-RA">
    <property type="protein sequence ID" value="nRc.2.0.1.t39416-RA"/>
    <property type="gene ID" value="nRc.2.0.1.g39416"/>
</dbReference>
<evidence type="ECO:0000313" key="1">
    <source>
        <dbReference type="Proteomes" id="UP000887565"/>
    </source>
</evidence>
<dbReference type="Proteomes" id="UP000887565">
    <property type="component" value="Unplaced"/>
</dbReference>
<dbReference type="AlphaFoldDB" id="A0A915KKQ3"/>